<dbReference type="Gene3D" id="3.30.420.10">
    <property type="entry name" value="Ribonuclease H-like superfamily/Ribonuclease H"/>
    <property type="match status" value="1"/>
</dbReference>
<dbReference type="PANTHER" id="PTHR31511:SF12">
    <property type="entry name" value="RHO TERMINATION FACTOR N-TERMINAL DOMAIN-CONTAINING PROTEIN"/>
    <property type="match status" value="1"/>
</dbReference>
<evidence type="ECO:0000313" key="1">
    <source>
        <dbReference type="EMBL" id="WAR13728.1"/>
    </source>
</evidence>
<name>A0ABY7EUW9_MYAAR</name>
<proteinExistence type="predicted"/>
<protein>
    <recommendedName>
        <fullName evidence="3">DNA-directed DNA polymerase</fullName>
    </recommendedName>
</protein>
<dbReference type="Proteomes" id="UP001164746">
    <property type="component" value="Chromosome 9"/>
</dbReference>
<dbReference type="SUPFAM" id="SSF53098">
    <property type="entry name" value="Ribonuclease H-like"/>
    <property type="match status" value="1"/>
</dbReference>
<dbReference type="InterPro" id="IPR023211">
    <property type="entry name" value="DNA_pol_palm_dom_sf"/>
</dbReference>
<sequence length="764" mass="87017">MEQTSPLSLKDREVLMTVFVPLDIKDKFKMRQLRKIKLTQDNGSGGCNLKYTKPKFTPIVFHNLSGYDSHLFIKNLGTSEGNINCIPNNEEKYISLTKEVIVDSYTDKDGKEKDVKHQLRFIDSFKFMSSSLDKLSGNLDRHCFKNTSKYYNGGQLDLLLRKGVYPYEYMDSLKRLDETILPPKEAFYSRLSGDGISDKDYKHAQNVWKQFGMKTLRDYHDLYNQSDVLLLADVFENFRDVCSKNYGLDPAWYYTAPGLAWDAALKITEVKLELLSDPDMLLMVEKGIRGGISMISNRYGKANNPYMGVAIHMKKTKLVFNKPVYLGMCILDLSKTSMYDFHYNYIKKKYEERAKLLFSDTDSLAYEVQTEDFYKDISGDVAAKFDTSNFPKNHPSGIEDGHNKKVVGMFKDEAGGEIIEEFVGLRAKLYSYKMLKGNEEKKCKGVKKPVVKKSIQFGDYKECLFTGMEQLRKMNVIRSHGHEVYTEEVNKVALSANDDKRVILEGGIQTLAYVGKVVLPNKPLSNIELIEAVRELKIPHFRGVFLRDTLPKRPQGKECGILNLDSSDGGETHWVAWFKREKKMPVHKFGMNSEIRKESSDSISLSYLNKNERKGEVANAIVELKNENKQLRKYLEKLQREIYINYITIWAEERGGLSDGRIEFSFGDGSTGKRGDYPVLTRSKILKMGVSVSSTAPAEETTVAIVINGVNSKYKITKPSREFTHVIDIPKVDLESGDTLNFVSESTTKLVSGAVVSLLLEIYL</sequence>
<organism evidence="1 2">
    <name type="scientific">Mya arenaria</name>
    <name type="common">Soft-shell clam</name>
    <dbReference type="NCBI Taxonomy" id="6604"/>
    <lineage>
        <taxon>Eukaryota</taxon>
        <taxon>Metazoa</taxon>
        <taxon>Spiralia</taxon>
        <taxon>Lophotrochozoa</taxon>
        <taxon>Mollusca</taxon>
        <taxon>Bivalvia</taxon>
        <taxon>Autobranchia</taxon>
        <taxon>Heteroconchia</taxon>
        <taxon>Euheterodonta</taxon>
        <taxon>Imparidentia</taxon>
        <taxon>Neoheterodontei</taxon>
        <taxon>Myida</taxon>
        <taxon>Myoidea</taxon>
        <taxon>Myidae</taxon>
        <taxon>Mya</taxon>
    </lineage>
</organism>
<gene>
    <name evidence="1" type="ORF">MAR_003833</name>
</gene>
<dbReference type="PANTHER" id="PTHR31511">
    <property type="entry name" value="PROTEIN CBG23764"/>
    <property type="match status" value="1"/>
</dbReference>
<dbReference type="InterPro" id="IPR036397">
    <property type="entry name" value="RNaseH_sf"/>
</dbReference>
<dbReference type="EMBL" id="CP111020">
    <property type="protein sequence ID" value="WAR13728.1"/>
    <property type="molecule type" value="Genomic_DNA"/>
</dbReference>
<dbReference type="SUPFAM" id="SSF56672">
    <property type="entry name" value="DNA/RNA polymerases"/>
    <property type="match status" value="1"/>
</dbReference>
<dbReference type="Gene3D" id="3.90.1600.10">
    <property type="entry name" value="Palm domain of DNA polymerase"/>
    <property type="match status" value="1"/>
</dbReference>
<accession>A0ABY7EUW9</accession>
<keyword evidence="2" id="KW-1185">Reference proteome</keyword>
<reference evidence="1" key="1">
    <citation type="submission" date="2022-11" db="EMBL/GenBank/DDBJ databases">
        <title>Centuries of genome instability and evolution in soft-shell clam transmissible cancer (bioRxiv).</title>
        <authorList>
            <person name="Hart S.F.M."/>
            <person name="Yonemitsu M.A."/>
            <person name="Giersch R.M."/>
            <person name="Beal B.F."/>
            <person name="Arriagada G."/>
            <person name="Davis B.W."/>
            <person name="Ostrander E.A."/>
            <person name="Goff S.P."/>
            <person name="Metzger M.J."/>
        </authorList>
    </citation>
    <scope>NUCLEOTIDE SEQUENCE</scope>
    <source>
        <strain evidence="1">MELC-2E11</strain>
        <tissue evidence="1">Siphon/mantle</tissue>
    </source>
</reference>
<dbReference type="InterPro" id="IPR043502">
    <property type="entry name" value="DNA/RNA_pol_sf"/>
</dbReference>
<evidence type="ECO:0008006" key="3">
    <source>
        <dbReference type="Google" id="ProtNLM"/>
    </source>
</evidence>
<evidence type="ECO:0000313" key="2">
    <source>
        <dbReference type="Proteomes" id="UP001164746"/>
    </source>
</evidence>
<dbReference type="InterPro" id="IPR012337">
    <property type="entry name" value="RNaseH-like_sf"/>
</dbReference>